<sequence length="64" mass="6681">MKIVTGGSEAAMSAHRAIVRCRARQRPRPFPRARGATGGAATSRRAGFGRASRAQAGVTSARSK</sequence>
<organism evidence="2 3">
    <name type="scientific">Burkholderia pseudomallei</name>
    <name type="common">Pseudomonas pseudomallei</name>
    <dbReference type="NCBI Taxonomy" id="28450"/>
    <lineage>
        <taxon>Bacteria</taxon>
        <taxon>Pseudomonadati</taxon>
        <taxon>Pseudomonadota</taxon>
        <taxon>Betaproteobacteria</taxon>
        <taxon>Burkholderiales</taxon>
        <taxon>Burkholderiaceae</taxon>
        <taxon>Burkholderia</taxon>
        <taxon>pseudomallei group</taxon>
    </lineage>
</organism>
<accession>A0AAX0U5Q4</accession>
<dbReference type="AlphaFoldDB" id="A0AAX0U5Q4"/>
<feature type="compositionally biased region" description="Low complexity" evidence="1">
    <location>
        <begin position="32"/>
        <end position="57"/>
    </location>
</feature>
<reference evidence="2 3" key="1">
    <citation type="submission" date="2017-11" db="EMBL/GenBank/DDBJ databases">
        <title>Molecular characterization of Burkholderia pseudomallei and closely related isolates from Vietnam.</title>
        <authorList>
            <person name="Ustinov D.V."/>
            <person name="Antonov A.S."/>
            <person name="Avdusheva E.F."/>
            <person name="Shpak I.M."/>
            <person name="Zakharova I.B."/>
            <person name="Thi L.A."/>
            <person name="Teteryatnikova N."/>
            <person name="Lopasteyskaya Y.A."/>
            <person name="Kuzyutina J.A."/>
            <person name="Ngo T.N."/>
            <person name="Victorov D.V."/>
        </authorList>
    </citation>
    <scope>NUCLEOTIDE SEQUENCE [LARGE SCALE GENOMIC DNA]</scope>
    <source>
        <strain evidence="2 3">V1512</strain>
    </source>
</reference>
<comment type="caution">
    <text evidence="2">The sequence shown here is derived from an EMBL/GenBank/DDBJ whole genome shotgun (WGS) entry which is preliminary data.</text>
</comment>
<gene>
    <name evidence="2" type="ORF">CWD88_23500</name>
</gene>
<feature type="compositionally biased region" description="Basic residues" evidence="1">
    <location>
        <begin position="21"/>
        <end position="31"/>
    </location>
</feature>
<protein>
    <submittedName>
        <fullName evidence="2">Uncharacterized protein</fullName>
    </submittedName>
</protein>
<evidence type="ECO:0000313" key="2">
    <source>
        <dbReference type="EMBL" id="PJO63831.1"/>
    </source>
</evidence>
<evidence type="ECO:0000256" key="1">
    <source>
        <dbReference type="SAM" id="MobiDB-lite"/>
    </source>
</evidence>
<dbReference type="Proteomes" id="UP000231878">
    <property type="component" value="Unassembled WGS sequence"/>
</dbReference>
<name>A0AAX0U5Q4_BURPE</name>
<evidence type="ECO:0000313" key="3">
    <source>
        <dbReference type="Proteomes" id="UP000231878"/>
    </source>
</evidence>
<proteinExistence type="predicted"/>
<dbReference type="EMBL" id="PHRB01000027">
    <property type="protein sequence ID" value="PJO63831.1"/>
    <property type="molecule type" value="Genomic_DNA"/>
</dbReference>
<feature type="region of interest" description="Disordered" evidence="1">
    <location>
        <begin position="21"/>
        <end position="64"/>
    </location>
</feature>